<name>A0ABY9WVZ6_9BACT</name>
<evidence type="ECO:0000259" key="6">
    <source>
        <dbReference type="PROSITE" id="PS50075"/>
    </source>
</evidence>
<dbReference type="InterPro" id="IPR016036">
    <property type="entry name" value="Malonyl_transacylase_ACP-bd"/>
</dbReference>
<dbReference type="Gene3D" id="3.10.129.110">
    <property type="entry name" value="Polyketide synthase dehydratase"/>
    <property type="match status" value="1"/>
</dbReference>
<dbReference type="SUPFAM" id="SSF53901">
    <property type="entry name" value="Thiolase-like"/>
    <property type="match status" value="1"/>
</dbReference>
<dbReference type="InterPro" id="IPR001227">
    <property type="entry name" value="Ac_transferase_dom_sf"/>
</dbReference>
<dbReference type="Pfam" id="PF22621">
    <property type="entry name" value="CurL-like_PKS_C"/>
    <property type="match status" value="1"/>
</dbReference>
<keyword evidence="1" id="KW-0596">Phosphopantetheine</keyword>
<dbReference type="InterPro" id="IPR020806">
    <property type="entry name" value="PKS_PP-bd"/>
</dbReference>
<dbReference type="SUPFAM" id="SSF51735">
    <property type="entry name" value="NAD(P)-binding Rossmann-fold domains"/>
    <property type="match status" value="3"/>
</dbReference>
<dbReference type="InterPro" id="IPR042104">
    <property type="entry name" value="PKS_dehydratase_sf"/>
</dbReference>
<dbReference type="SUPFAM" id="SSF52151">
    <property type="entry name" value="FabD/lysophospholipase-like"/>
    <property type="match status" value="1"/>
</dbReference>
<dbReference type="Pfam" id="PF02801">
    <property type="entry name" value="Ketoacyl-synt_C"/>
    <property type="match status" value="1"/>
</dbReference>
<dbReference type="InterPro" id="IPR036736">
    <property type="entry name" value="ACP-like_sf"/>
</dbReference>
<dbReference type="InterPro" id="IPR013968">
    <property type="entry name" value="PKS_KR"/>
</dbReference>
<dbReference type="Pfam" id="PF08240">
    <property type="entry name" value="ADH_N"/>
    <property type="match status" value="1"/>
</dbReference>
<dbReference type="Pfam" id="PF00109">
    <property type="entry name" value="ketoacyl-synt"/>
    <property type="match status" value="1"/>
</dbReference>
<dbReference type="CDD" id="cd05195">
    <property type="entry name" value="enoyl_red"/>
    <property type="match status" value="1"/>
</dbReference>
<feature type="domain" description="PKS/mFAS DH" evidence="8">
    <location>
        <begin position="938"/>
        <end position="1225"/>
    </location>
</feature>
<dbReference type="SMART" id="SM00829">
    <property type="entry name" value="PKS_ER"/>
    <property type="match status" value="1"/>
</dbReference>
<dbReference type="InterPro" id="IPR049551">
    <property type="entry name" value="PKS_DH_C"/>
</dbReference>
<evidence type="ECO:0000256" key="1">
    <source>
        <dbReference type="ARBA" id="ARBA00022450"/>
    </source>
</evidence>
<dbReference type="Pfam" id="PF14765">
    <property type="entry name" value="PS-DH"/>
    <property type="match status" value="1"/>
</dbReference>
<evidence type="ECO:0000259" key="8">
    <source>
        <dbReference type="PROSITE" id="PS52019"/>
    </source>
</evidence>
<dbReference type="EMBL" id="CP043494">
    <property type="protein sequence ID" value="WNG46911.1"/>
    <property type="molecule type" value="Genomic_DNA"/>
</dbReference>
<dbReference type="Gene3D" id="3.30.70.3290">
    <property type="match status" value="1"/>
</dbReference>
<dbReference type="InterPro" id="IPR011032">
    <property type="entry name" value="GroES-like_sf"/>
</dbReference>
<dbReference type="PANTHER" id="PTHR43775">
    <property type="entry name" value="FATTY ACID SYNTHASE"/>
    <property type="match status" value="1"/>
</dbReference>
<dbReference type="InterPro" id="IPR014030">
    <property type="entry name" value="Ketoacyl_synth_N"/>
</dbReference>
<dbReference type="InterPro" id="IPR013154">
    <property type="entry name" value="ADH-like_N"/>
</dbReference>
<dbReference type="InterPro" id="IPR049900">
    <property type="entry name" value="PKS_mFAS_DH"/>
</dbReference>
<feature type="region of interest" description="C-terminal hotdog fold" evidence="5">
    <location>
        <begin position="1079"/>
        <end position="1225"/>
    </location>
</feature>
<keyword evidence="2" id="KW-0597">Phosphoprotein</keyword>
<dbReference type="Gene3D" id="3.90.180.10">
    <property type="entry name" value="Medium-chain alcohol dehydrogenases, catalytic domain"/>
    <property type="match status" value="1"/>
</dbReference>
<keyword evidence="3" id="KW-0808">Transferase</keyword>
<dbReference type="Pfam" id="PF21089">
    <property type="entry name" value="PKS_DH_N"/>
    <property type="match status" value="1"/>
</dbReference>
<dbReference type="PANTHER" id="PTHR43775:SF37">
    <property type="entry name" value="SI:DKEY-61P9.11"/>
    <property type="match status" value="1"/>
</dbReference>
<dbReference type="Gene3D" id="3.40.50.720">
    <property type="entry name" value="NAD(P)-binding Rossmann-like Domain"/>
    <property type="match status" value="3"/>
</dbReference>
<dbReference type="InterPro" id="IPR020843">
    <property type="entry name" value="ER"/>
</dbReference>
<dbReference type="InterPro" id="IPR020841">
    <property type="entry name" value="PKS_Beta-ketoAc_synthase_dom"/>
</dbReference>
<dbReference type="SMART" id="SM00823">
    <property type="entry name" value="PKS_PP"/>
    <property type="match status" value="1"/>
</dbReference>
<evidence type="ECO:0000313" key="10">
    <source>
        <dbReference type="Proteomes" id="UP001611383"/>
    </source>
</evidence>
<dbReference type="SUPFAM" id="SSF55048">
    <property type="entry name" value="Probable ACP-binding domain of malonyl-CoA ACP transacylase"/>
    <property type="match status" value="1"/>
</dbReference>
<dbReference type="SMART" id="SM00826">
    <property type="entry name" value="PKS_DH"/>
    <property type="match status" value="1"/>
</dbReference>
<dbReference type="Gene3D" id="1.10.1200.10">
    <property type="entry name" value="ACP-like"/>
    <property type="match status" value="1"/>
</dbReference>
<proteinExistence type="predicted"/>
<dbReference type="CDD" id="cd08955">
    <property type="entry name" value="KR_2_FAS_SDR_x"/>
    <property type="match status" value="1"/>
</dbReference>
<dbReference type="Gene3D" id="3.40.366.10">
    <property type="entry name" value="Malonyl-Coenzyme A Acyl Carrier Protein, domain 2"/>
    <property type="match status" value="1"/>
</dbReference>
<dbReference type="InterPro" id="IPR050091">
    <property type="entry name" value="PKS_NRPS_Biosynth_Enz"/>
</dbReference>
<dbReference type="PROSITE" id="PS00606">
    <property type="entry name" value="KS3_1"/>
    <property type="match status" value="1"/>
</dbReference>
<dbReference type="InterPro" id="IPR016039">
    <property type="entry name" value="Thiolase-like"/>
</dbReference>
<evidence type="ECO:0000313" key="9">
    <source>
        <dbReference type="EMBL" id="WNG46911.1"/>
    </source>
</evidence>
<evidence type="ECO:0000259" key="7">
    <source>
        <dbReference type="PROSITE" id="PS52004"/>
    </source>
</evidence>
<dbReference type="Proteomes" id="UP001611383">
    <property type="component" value="Chromosome"/>
</dbReference>
<dbReference type="PROSITE" id="PS52019">
    <property type="entry name" value="PKS_MFAS_DH"/>
    <property type="match status" value="1"/>
</dbReference>
<feature type="active site" description="Proton donor; for dehydratase activity" evidence="5">
    <location>
        <position position="1140"/>
    </location>
</feature>
<evidence type="ECO:0000256" key="4">
    <source>
        <dbReference type="ARBA" id="ARBA00023268"/>
    </source>
</evidence>
<keyword evidence="4" id="KW-0511">Multifunctional enzyme</keyword>
<dbReference type="InterPro" id="IPR020807">
    <property type="entry name" value="PKS_DH"/>
</dbReference>
<dbReference type="InterPro" id="IPR014031">
    <property type="entry name" value="Ketoacyl_synth_C"/>
</dbReference>
<feature type="domain" description="Carrier" evidence="6">
    <location>
        <begin position="2097"/>
        <end position="2171"/>
    </location>
</feature>
<feature type="domain" description="Ketosynthase family 3 (KS3)" evidence="7">
    <location>
        <begin position="35"/>
        <end position="463"/>
    </location>
</feature>
<dbReference type="PROSITE" id="PS52004">
    <property type="entry name" value="KS3_2"/>
    <property type="match status" value="1"/>
</dbReference>
<dbReference type="Pfam" id="PF13602">
    <property type="entry name" value="ADH_zinc_N_2"/>
    <property type="match status" value="1"/>
</dbReference>
<dbReference type="Pfam" id="PF00550">
    <property type="entry name" value="PP-binding"/>
    <property type="match status" value="1"/>
</dbReference>
<accession>A0ABY9WVZ6</accession>
<sequence length="2200" mass="236013">MSTPETNDTTARLREAVVALNKMRGKLESAEREKTEPIAIVGMGCRFPGGANGPAGFWRLLRDGVDAMREVPKDRWDLDAWYDANPDAPGKMYVREGGFVDQVDRFDAGFFGITPREAAAMDPQQRLLLEVAWEALENAGQVPTRLANSPTGVFVGVMGNDYSRLQMRMDDPARIDPYTGTGYAWSFLAGRLSFLLGLQGPSMVVDTACSSSLVAVHLAVRSLRSGECNLAIAAGVSLILAPESNVIMCQLKALAKDGRCKTFDASADGYGRGEGCGVVVLKRLSDAIAAGDEILAVIRGTATNHDGPSGGLTIPNGAAQQDVIRRALANGKVAPHQVSYLEAHGTGTSLGDPIELRAMWAVLGQGRPAERRLTVGSVKTNFGHLEGAAGISGLIKLALSLRHKQLPAHLHLKNPNPYIDWDRMPIDIPRQLAAWEVPSGETRIGGVSSFGLSGINAHVVLEEAPERKEPVRAQVAREVVLPLSAKSEEALKALAGEYVKALEEQGAPGVEEAGYTAAVRRAHHEQRLAVVGASREEWTEKLRAWLRGEERPGLTAGKVEERPGLTAGKVEEGRRGKVVFVFPGQGSQWEGMGRELMGKEPVFRQAIEACDAALKRHVKWSLKEVLERGQVLEKVEVIQPALFAVEVALAALWRSWGVEPDAVVGHSMGEVAAAHVAGALSLEDAARVICERSRLVASTSGKGGMAVVELGAEEAEKRVASKGGRVSVAASNGPRSTVLAGEKEVVGEVLKELEGEGKFCRWVKVDYASHSGQMEPLKPELMRVLGSVRPKAGTVPIYSTVTVTAGDGADFDASYWVRNLRERVRFAEVVKKLKEEGHGLFVEMSPHPILKNEVEGSAEGGVIALPSLRRGEPEKAALLGSLGALYAAGHEVDWTKQHPQGGRFVALPNYPWQRQRHWLEGLDAGGNRSARSRATSRHPLLGDSLHASVGPGTRFWELDLGLERLPFLADHRVQGAIILPAAAYLEMATSAAIEGFGAESPRVEGVRFSRALFLPDEGTRRVQLALTPEPGGVVSFQVSSASPDEHTWTLHASGTLRLAAAQSKDAAGLDEAQVRARCSEQVSGARHYEDSRARGLDYGPGFQGVEALWRRDGEALGRIQLPAPVAQTAGAYRIHPALLDACFQVVTAAVPADAMGQDETYLPVGMASFRILAPTRGALWSHATLRPAEDGNGFVGDVLIHDAEGRLVGEIHGIRAQRLDATKNGDSLADWLYEVSWVPRARPVRTERPAEAGRSGWLVLADHSGVGAWLAIRLQARGERAVLVTASSGAEGCVLESPDRYKIDPRNPASFRQLLAEAFGAKPPVGVVHLWSLDVASPGLDSAAWLRESEMLNPTSVLHLSQALAGAGWNKAPRLWLVTRGSQPVGSRPVLPGGSSLWGMARTLELESPEWRCSVVDLDTEGEVSTQAASLLDELDADDTEPQVVLRGTERSVARLVRASEPRSGAAGARVAAAGRPYRLEVSQPGLLENLTLREIVRRAPGAGEVEIEVRAAGLNFLDVLSALGMRPDVEPDGVVKPGGECSGVVVAVGEGVTEVRPGDAVIALAPFSFSTHVTTLATFVAPKPPHLSFEEAAGIPITFMTAHYALNHVGRLQRGERVLIHSASGGTGLAAVALARLAGAEIFATAGSEEKRAYLRFLGLHHVMDSRSLAFAEEIRGLTGGQGVDVVLNSLSGEAVSTSLSVLAPYGRFLEIGKRDIYEDRRLGLAPFQRNLTYSAIDLARMLRERPALAGSLLRQVVALFADRTLSSPPVRAFPLSHAEEAFHHMAQARHIGKIVLCPEASPEVRIAPLAAAVRSDGTYLITGGLGGLGLVLARWLVEQGARQLVLVGRSRPTSQQAQETLARLSATGARVVVASADVTQPESLAVLLADISRSGPPLRGIFHCAAVLDDGIMLHLERERLHRVMAPKVEGAWNLHTLTSDLPLDFFVLFSSAASVLGAEAQSNYAAANAFLDALAWYRRSRGLPAQSINWGPWSEVGLAAARPERGARLESYGLNSISPTQGMEILERLLREDREQVMVLSLNVARLRRSPQVVVSRPLLAELLEGEGDSDGVRLDAAAILRTLRSAPPPERRSLLESHLQEQVARTLRMDPEKLSLGQALNRMGLDSLMAMELKKRVEASLGVSLPVVRFLKGPSISELAGELLEHIATGDALEAVLVPTAATPAADDGEWEIVRL</sequence>
<dbReference type="InterPro" id="IPR018201">
    <property type="entry name" value="Ketoacyl_synth_AS"/>
</dbReference>
<evidence type="ECO:0000256" key="3">
    <source>
        <dbReference type="ARBA" id="ARBA00022679"/>
    </source>
</evidence>
<dbReference type="SMART" id="SM00825">
    <property type="entry name" value="PKS_KS"/>
    <property type="match status" value="1"/>
</dbReference>
<dbReference type="Gene3D" id="3.40.47.10">
    <property type="match status" value="1"/>
</dbReference>
<dbReference type="PROSITE" id="PS50075">
    <property type="entry name" value="CARRIER"/>
    <property type="match status" value="1"/>
</dbReference>
<dbReference type="InterPro" id="IPR036291">
    <property type="entry name" value="NAD(P)-bd_dom_sf"/>
</dbReference>
<dbReference type="InterPro" id="IPR016035">
    <property type="entry name" value="Acyl_Trfase/lysoPLipase"/>
</dbReference>
<organism evidence="9 10">
    <name type="scientific">Archangium minus</name>
    <dbReference type="NCBI Taxonomy" id="83450"/>
    <lineage>
        <taxon>Bacteria</taxon>
        <taxon>Pseudomonadati</taxon>
        <taxon>Myxococcota</taxon>
        <taxon>Myxococcia</taxon>
        <taxon>Myxococcales</taxon>
        <taxon>Cystobacterineae</taxon>
        <taxon>Archangiaceae</taxon>
        <taxon>Archangium</taxon>
    </lineage>
</organism>
<dbReference type="SUPFAM" id="SSF47336">
    <property type="entry name" value="ACP-like"/>
    <property type="match status" value="1"/>
</dbReference>
<dbReference type="Pfam" id="PF00698">
    <property type="entry name" value="Acyl_transf_1"/>
    <property type="match status" value="1"/>
</dbReference>
<dbReference type="RefSeq" id="WP_395823777.1">
    <property type="nucleotide sequence ID" value="NZ_CP043494.1"/>
</dbReference>
<feature type="region of interest" description="N-terminal hotdog fold" evidence="5">
    <location>
        <begin position="938"/>
        <end position="1063"/>
    </location>
</feature>
<dbReference type="SMART" id="SM00822">
    <property type="entry name" value="PKS_KR"/>
    <property type="match status" value="1"/>
</dbReference>
<protein>
    <submittedName>
        <fullName evidence="9">Type I polyketide synthase</fullName>
    </submittedName>
</protein>
<feature type="active site" description="Proton acceptor; for dehydratase activity" evidence="5">
    <location>
        <position position="971"/>
    </location>
</feature>
<dbReference type="SMART" id="SM01294">
    <property type="entry name" value="PKS_PP_betabranch"/>
    <property type="match status" value="1"/>
</dbReference>
<dbReference type="CDD" id="cd00833">
    <property type="entry name" value="PKS"/>
    <property type="match status" value="1"/>
</dbReference>
<dbReference type="InterPro" id="IPR009081">
    <property type="entry name" value="PP-bd_ACP"/>
</dbReference>
<dbReference type="InterPro" id="IPR014043">
    <property type="entry name" value="Acyl_transferase_dom"/>
</dbReference>
<dbReference type="SMART" id="SM00827">
    <property type="entry name" value="PKS_AT"/>
    <property type="match status" value="1"/>
</dbReference>
<keyword evidence="10" id="KW-1185">Reference proteome</keyword>
<dbReference type="InterPro" id="IPR049552">
    <property type="entry name" value="PKS_DH_N"/>
</dbReference>
<evidence type="ECO:0000256" key="2">
    <source>
        <dbReference type="ARBA" id="ARBA00022553"/>
    </source>
</evidence>
<gene>
    <name evidence="9" type="ORF">F0U60_24370</name>
</gene>
<dbReference type="Pfam" id="PF08659">
    <property type="entry name" value="KR"/>
    <property type="match status" value="1"/>
</dbReference>
<dbReference type="InterPro" id="IPR057326">
    <property type="entry name" value="KR_dom"/>
</dbReference>
<dbReference type="SUPFAM" id="SSF50129">
    <property type="entry name" value="GroES-like"/>
    <property type="match status" value="1"/>
</dbReference>
<evidence type="ECO:0000256" key="5">
    <source>
        <dbReference type="PROSITE-ProRule" id="PRU01363"/>
    </source>
</evidence>
<reference evidence="9 10" key="1">
    <citation type="submission" date="2019-08" db="EMBL/GenBank/DDBJ databases">
        <title>Archangium and Cystobacter genomes.</title>
        <authorList>
            <person name="Chen I.-C.K."/>
            <person name="Wielgoss S."/>
        </authorList>
    </citation>
    <scope>NUCLEOTIDE SEQUENCE [LARGE SCALE GENOMIC DNA]</scope>
    <source>
        <strain evidence="9 10">Cbm 6</strain>
    </source>
</reference>